<organism evidence="3 4">
    <name type="scientific">Adhaeribacter rhizoryzae</name>
    <dbReference type="NCBI Taxonomy" id="2607907"/>
    <lineage>
        <taxon>Bacteria</taxon>
        <taxon>Pseudomonadati</taxon>
        <taxon>Bacteroidota</taxon>
        <taxon>Cytophagia</taxon>
        <taxon>Cytophagales</taxon>
        <taxon>Hymenobacteraceae</taxon>
        <taxon>Adhaeribacter</taxon>
    </lineage>
</organism>
<evidence type="ECO:0000313" key="3">
    <source>
        <dbReference type="EMBL" id="KAA5544976.1"/>
    </source>
</evidence>
<comment type="caution">
    <text evidence="3">The sequence shown here is derived from an EMBL/GenBank/DDBJ whole genome shotgun (WGS) entry which is preliminary data.</text>
</comment>
<evidence type="ECO:0000256" key="1">
    <source>
        <dbReference type="SAM" id="SignalP"/>
    </source>
</evidence>
<dbReference type="PROSITE" id="PS51257">
    <property type="entry name" value="PROKAR_LIPOPROTEIN"/>
    <property type="match status" value="1"/>
</dbReference>
<feature type="signal peptide" evidence="1">
    <location>
        <begin position="1"/>
        <end position="20"/>
    </location>
</feature>
<feature type="chain" id="PRO_5024281357" evidence="1">
    <location>
        <begin position="21"/>
        <end position="365"/>
    </location>
</feature>
<gene>
    <name evidence="3" type="ORF">F0145_13035</name>
</gene>
<dbReference type="RefSeq" id="WP_150088858.1">
    <property type="nucleotide sequence ID" value="NZ_VWSF01000009.1"/>
</dbReference>
<feature type="domain" description="Amidohydrolase-related" evidence="2">
    <location>
        <begin position="105"/>
        <end position="356"/>
    </location>
</feature>
<dbReference type="GO" id="GO:0016787">
    <property type="term" value="F:hydrolase activity"/>
    <property type="evidence" value="ECO:0007669"/>
    <property type="project" value="UniProtKB-KW"/>
</dbReference>
<dbReference type="EMBL" id="VWSF01000009">
    <property type="protein sequence ID" value="KAA5544976.1"/>
    <property type="molecule type" value="Genomic_DNA"/>
</dbReference>
<evidence type="ECO:0000259" key="2">
    <source>
        <dbReference type="Pfam" id="PF04909"/>
    </source>
</evidence>
<proteinExistence type="predicted"/>
<sequence length="365" mass="42431">MKWPVYAKLLFCFFAVFLQSCTNSPKTNNEYYTVEDFSSVEKIDAHVHVRTISNPAYVQQAAADNFKLITVSVNSPSIAMEEQVVKANPERLVFVASFSVENWHEPDWQEKTLAHLKDAFAKGAIAVKGWKNIGLELRDKDGKFVMIDDPRFDPIINLLEANNIPMIGHFSEPKNCWLPVAQMTVKGDRDYFSQNPEYHMYLHPEYPSYEEQIAARDRMLEKHPKLRFVGAHLGSLEWSVDELAKRLDKYPNMAVDMAERISHLQHQAKTDWQKVHDFFIKYQDRLIYATDFIAQDNQNPAEVKENAHNIWLRHWRFFTTDEQMQVPKVTGAFKGMQLPRTVVDKIYRQNALKWLPGVGKLVQNN</sequence>
<evidence type="ECO:0000313" key="4">
    <source>
        <dbReference type="Proteomes" id="UP000323426"/>
    </source>
</evidence>
<reference evidence="3 4" key="1">
    <citation type="submission" date="2019-09" db="EMBL/GenBank/DDBJ databases">
        <title>Genome sequence and assembly of Adhaeribacter sp.</title>
        <authorList>
            <person name="Chhetri G."/>
        </authorList>
    </citation>
    <scope>NUCLEOTIDE SEQUENCE [LARGE SCALE GENOMIC DNA]</scope>
    <source>
        <strain evidence="3 4">DK36</strain>
    </source>
</reference>
<dbReference type="InterPro" id="IPR032466">
    <property type="entry name" value="Metal_Hydrolase"/>
</dbReference>
<keyword evidence="3" id="KW-0378">Hydrolase</keyword>
<dbReference type="SUPFAM" id="SSF51556">
    <property type="entry name" value="Metallo-dependent hydrolases"/>
    <property type="match status" value="1"/>
</dbReference>
<dbReference type="Proteomes" id="UP000323426">
    <property type="component" value="Unassembled WGS sequence"/>
</dbReference>
<dbReference type="Pfam" id="PF04909">
    <property type="entry name" value="Amidohydro_2"/>
    <property type="match status" value="1"/>
</dbReference>
<name>A0A5M6DF03_9BACT</name>
<protein>
    <submittedName>
        <fullName evidence="3">Amidohydrolase family protein</fullName>
    </submittedName>
</protein>
<keyword evidence="4" id="KW-1185">Reference proteome</keyword>
<dbReference type="InterPro" id="IPR006680">
    <property type="entry name" value="Amidohydro-rel"/>
</dbReference>
<dbReference type="Gene3D" id="3.20.20.140">
    <property type="entry name" value="Metal-dependent hydrolases"/>
    <property type="match status" value="1"/>
</dbReference>
<dbReference type="AlphaFoldDB" id="A0A5M6DF03"/>
<keyword evidence="1" id="KW-0732">Signal</keyword>
<accession>A0A5M6DF03</accession>